<feature type="domain" description="DUF302" evidence="1">
    <location>
        <begin position="37"/>
        <end position="98"/>
    </location>
</feature>
<dbReference type="InterPro" id="IPR005180">
    <property type="entry name" value="DUF302"/>
</dbReference>
<evidence type="ECO:0000259" key="1">
    <source>
        <dbReference type="Pfam" id="PF03625"/>
    </source>
</evidence>
<protein>
    <submittedName>
        <fullName evidence="2">Uncharacterized protein (DUF302 family)</fullName>
    </submittedName>
</protein>
<dbReference type="Gene3D" id="3.30.310.70">
    <property type="entry name" value="TT1751-like domain"/>
    <property type="match status" value="1"/>
</dbReference>
<accession>A0A2T0XA65</accession>
<dbReference type="InterPro" id="IPR035923">
    <property type="entry name" value="TT1751-like_sf"/>
</dbReference>
<dbReference type="PANTHER" id="PTHR38342:SF1">
    <property type="entry name" value="SLR5037 PROTEIN"/>
    <property type="match status" value="1"/>
</dbReference>
<sequence>MAQKAVFEKESKMNFQETLDAIKEKAAEKGWAIPAEHDMQAILKKKDKSVLPSTILVLCNAEFAYALLKNDESRKAQTLLPCRVAVYEKEDGKTYVAWSNYEEAGVKVAPKAEDIFKGISEGLKGITSTVTK</sequence>
<comment type="caution">
    <text evidence="2">The sequence shown here is derived from an EMBL/GenBank/DDBJ whole genome shotgun (WGS) entry which is preliminary data.</text>
</comment>
<organism evidence="2 3">
    <name type="scientific">Marinilabilia salmonicolor</name>
    <dbReference type="NCBI Taxonomy" id="989"/>
    <lineage>
        <taxon>Bacteria</taxon>
        <taxon>Pseudomonadati</taxon>
        <taxon>Bacteroidota</taxon>
        <taxon>Bacteroidia</taxon>
        <taxon>Marinilabiliales</taxon>
        <taxon>Marinilabiliaceae</taxon>
        <taxon>Marinilabilia</taxon>
    </lineage>
</organism>
<dbReference type="EMBL" id="QPIZ01000008">
    <property type="protein sequence ID" value="RCW36559.1"/>
    <property type="molecule type" value="Genomic_DNA"/>
</dbReference>
<reference evidence="2 3" key="1">
    <citation type="submission" date="2018-07" db="EMBL/GenBank/DDBJ databases">
        <title>Freshwater and sediment microbial communities from various areas in North America, analyzing microbe dynamics in response to fracking.</title>
        <authorList>
            <person name="Lamendella R."/>
        </authorList>
    </citation>
    <scope>NUCLEOTIDE SEQUENCE [LARGE SCALE GENOMIC DNA]</scope>
    <source>
        <strain evidence="2 3">160A</strain>
    </source>
</reference>
<dbReference type="CDD" id="cd14797">
    <property type="entry name" value="DUF302"/>
    <property type="match status" value="1"/>
</dbReference>
<keyword evidence="3" id="KW-1185">Reference proteome</keyword>
<evidence type="ECO:0000313" key="2">
    <source>
        <dbReference type="EMBL" id="RCW36559.1"/>
    </source>
</evidence>
<gene>
    <name evidence="2" type="ORF">DFO77_1081</name>
</gene>
<name>A0A2T0XA65_9BACT</name>
<evidence type="ECO:0000313" key="3">
    <source>
        <dbReference type="Proteomes" id="UP000252733"/>
    </source>
</evidence>
<dbReference type="SUPFAM" id="SSF103247">
    <property type="entry name" value="TT1751-like"/>
    <property type="match status" value="1"/>
</dbReference>
<dbReference type="Pfam" id="PF03625">
    <property type="entry name" value="DUF302"/>
    <property type="match status" value="1"/>
</dbReference>
<dbReference type="PANTHER" id="PTHR38342">
    <property type="entry name" value="SLR5037 PROTEIN"/>
    <property type="match status" value="1"/>
</dbReference>
<proteinExistence type="predicted"/>
<dbReference type="Proteomes" id="UP000252733">
    <property type="component" value="Unassembled WGS sequence"/>
</dbReference>
<dbReference type="STRING" id="1168289.GCA_000259075_03284"/>
<dbReference type="AlphaFoldDB" id="A0A2T0XA65"/>